<evidence type="ECO:0000313" key="7">
    <source>
        <dbReference type="Proteomes" id="UP000594638"/>
    </source>
</evidence>
<sequence length="209" mass="23352">MHAQLKLLKDKKGKEGEKSRPRGVAFIEFTEHQHALVALRVLNNNPDTFGSEHRLIVDFALDNVQTLKLRKEKLQAQKASLDDVGDLQQNDPVNTGDSFANKNLRKRKPRVEKTIKNFGSKKGSESENKAIDVTTTEVGGATKQQKGSPRSRIDGTLPVKTLKGSKRQVENQQKRRKPDGGESLPVASTHKQQLVDDSNLKKKRVSRSN</sequence>
<keyword evidence="4" id="KW-0539">Nucleus</keyword>
<dbReference type="SUPFAM" id="SSF54928">
    <property type="entry name" value="RNA-binding domain, RBD"/>
    <property type="match status" value="1"/>
</dbReference>
<accession>A0A8S0RCR8</accession>
<gene>
    <name evidence="6" type="ORF">OLEA9_A103441</name>
</gene>
<protein>
    <submittedName>
        <fullName evidence="6">RNA-binding 28</fullName>
    </submittedName>
</protein>
<dbReference type="AlphaFoldDB" id="A0A8S0RCR8"/>
<comment type="subcellular location">
    <subcellularLocation>
        <location evidence="1">Nucleus</location>
    </subcellularLocation>
</comment>
<evidence type="ECO:0000256" key="2">
    <source>
        <dbReference type="ARBA" id="ARBA00022737"/>
    </source>
</evidence>
<comment type="caution">
    <text evidence="6">The sequence shown here is derived from an EMBL/GenBank/DDBJ whole genome shotgun (WGS) entry which is preliminary data.</text>
</comment>
<feature type="region of interest" description="Disordered" evidence="5">
    <location>
        <begin position="79"/>
        <end position="209"/>
    </location>
</feature>
<evidence type="ECO:0000256" key="5">
    <source>
        <dbReference type="SAM" id="MobiDB-lite"/>
    </source>
</evidence>
<dbReference type="Gene3D" id="3.30.70.330">
    <property type="match status" value="1"/>
</dbReference>
<dbReference type="EMBL" id="CACTIH010002510">
    <property type="protein sequence ID" value="CAA2976680.1"/>
    <property type="molecule type" value="Genomic_DNA"/>
</dbReference>
<keyword evidence="7" id="KW-1185">Reference proteome</keyword>
<feature type="region of interest" description="Disordered" evidence="5">
    <location>
        <begin position="1"/>
        <end position="20"/>
    </location>
</feature>
<dbReference type="InterPro" id="IPR035979">
    <property type="entry name" value="RBD_domain_sf"/>
</dbReference>
<feature type="compositionally biased region" description="Polar residues" evidence="5">
    <location>
        <begin position="87"/>
        <end position="101"/>
    </location>
</feature>
<organism evidence="6 7">
    <name type="scientific">Olea europaea subsp. europaea</name>
    <dbReference type="NCBI Taxonomy" id="158383"/>
    <lineage>
        <taxon>Eukaryota</taxon>
        <taxon>Viridiplantae</taxon>
        <taxon>Streptophyta</taxon>
        <taxon>Embryophyta</taxon>
        <taxon>Tracheophyta</taxon>
        <taxon>Spermatophyta</taxon>
        <taxon>Magnoliopsida</taxon>
        <taxon>eudicotyledons</taxon>
        <taxon>Gunneridae</taxon>
        <taxon>Pentapetalae</taxon>
        <taxon>asterids</taxon>
        <taxon>lamiids</taxon>
        <taxon>Lamiales</taxon>
        <taxon>Oleaceae</taxon>
        <taxon>Oleeae</taxon>
        <taxon>Olea</taxon>
    </lineage>
</organism>
<feature type="compositionally biased region" description="Basic and acidic residues" evidence="5">
    <location>
        <begin position="7"/>
        <end position="20"/>
    </location>
</feature>
<reference evidence="6 7" key="1">
    <citation type="submission" date="2019-12" db="EMBL/GenBank/DDBJ databases">
        <authorList>
            <person name="Alioto T."/>
            <person name="Alioto T."/>
            <person name="Gomez Garrido J."/>
        </authorList>
    </citation>
    <scope>NUCLEOTIDE SEQUENCE [LARGE SCALE GENOMIC DNA]</scope>
</reference>
<proteinExistence type="predicted"/>
<dbReference type="InterPro" id="IPR012677">
    <property type="entry name" value="Nucleotide-bd_a/b_plait_sf"/>
</dbReference>
<dbReference type="OrthoDB" id="439808at2759"/>
<evidence type="ECO:0000313" key="6">
    <source>
        <dbReference type="EMBL" id="CAA2976680.1"/>
    </source>
</evidence>
<evidence type="ECO:0000256" key="1">
    <source>
        <dbReference type="ARBA" id="ARBA00004123"/>
    </source>
</evidence>
<keyword evidence="3" id="KW-0694">RNA-binding</keyword>
<dbReference type="PANTHER" id="PTHR48039:SF5">
    <property type="entry name" value="RNA-BINDING PROTEIN 28"/>
    <property type="match status" value="1"/>
</dbReference>
<keyword evidence="2" id="KW-0677">Repeat</keyword>
<dbReference type="GO" id="GO:0003729">
    <property type="term" value="F:mRNA binding"/>
    <property type="evidence" value="ECO:0007669"/>
    <property type="project" value="TreeGrafter"/>
</dbReference>
<dbReference type="InterPro" id="IPR051945">
    <property type="entry name" value="RRM_MRD1_RNA_proc_ribogen"/>
</dbReference>
<dbReference type="Gramene" id="OE9A103441T1">
    <property type="protein sequence ID" value="OE9A103441C1"/>
    <property type="gene ID" value="OE9A103441"/>
</dbReference>
<dbReference type="Proteomes" id="UP000594638">
    <property type="component" value="Unassembled WGS sequence"/>
</dbReference>
<dbReference type="GO" id="GO:0005634">
    <property type="term" value="C:nucleus"/>
    <property type="evidence" value="ECO:0007669"/>
    <property type="project" value="UniProtKB-SubCell"/>
</dbReference>
<name>A0A8S0RCR8_OLEEU</name>
<evidence type="ECO:0000256" key="3">
    <source>
        <dbReference type="ARBA" id="ARBA00022884"/>
    </source>
</evidence>
<feature type="compositionally biased region" description="Polar residues" evidence="5">
    <location>
        <begin position="133"/>
        <end position="148"/>
    </location>
</feature>
<dbReference type="PANTHER" id="PTHR48039">
    <property type="entry name" value="RNA-BINDING MOTIF PROTEIN 14B"/>
    <property type="match status" value="1"/>
</dbReference>
<evidence type="ECO:0000256" key="4">
    <source>
        <dbReference type="ARBA" id="ARBA00023242"/>
    </source>
</evidence>